<dbReference type="GO" id="GO:0003700">
    <property type="term" value="F:DNA-binding transcription factor activity"/>
    <property type="evidence" value="ECO:0007669"/>
    <property type="project" value="InterPro"/>
</dbReference>
<dbReference type="EMBL" id="CP036279">
    <property type="protein sequence ID" value="QDU64531.1"/>
    <property type="molecule type" value="Genomic_DNA"/>
</dbReference>
<evidence type="ECO:0000256" key="3">
    <source>
        <dbReference type="ARBA" id="ARBA00023163"/>
    </source>
</evidence>
<dbReference type="InterPro" id="IPR028082">
    <property type="entry name" value="Peripla_BP_I"/>
</dbReference>
<dbReference type="Pfam" id="PF22177">
    <property type="entry name" value="PBP1_XylR"/>
    <property type="match status" value="1"/>
</dbReference>
<evidence type="ECO:0000313" key="6">
    <source>
        <dbReference type="Proteomes" id="UP000317093"/>
    </source>
</evidence>
<sequence length="443" mass="48204">MLPLVQGTHLLLPLVQGGERGGSAAAAFEYSCAILKGKPDQRPMSLPIRVDGHSPVKTMINPARVAVLVETSRGHGRQIIDGVARYAAEKGPWSIRLEPRNLQDPPPRWLTGWDGDGIIVRCESATMARAVLATGLPVIDVRGSVPDTGIPLVGVDNDSIADAAFDHFQERGFRHLAWCDFVGRKRLWIDQRRGRLARRTADAAISFATFPVRRRARHGAWSPREMTDLKDWLAGLPRPVGILASDDEQAHTVLNAARQLPLRVPDDVAVLGIDNDEIFCRASNPPLSSVDVNAVAVGYQAAAMLAQRMRGGRVPARTYLPPRGVVTRPSTDIVAVESPDAAAALRYIREHACRPIDAPHVAGYLSISRSTLDRTLQTAIGQSATAAIMQVRLAQVKADLANTDLPLTAIASRAGFASAQHLANLFRERIGTTPGRYRHEMRH</sequence>
<keyword evidence="6" id="KW-1185">Reference proteome</keyword>
<evidence type="ECO:0000259" key="4">
    <source>
        <dbReference type="PROSITE" id="PS01124"/>
    </source>
</evidence>
<dbReference type="Pfam" id="PF12833">
    <property type="entry name" value="HTH_18"/>
    <property type="match status" value="1"/>
</dbReference>
<dbReference type="InterPro" id="IPR046335">
    <property type="entry name" value="LacI/GalR-like_sensor"/>
</dbReference>
<dbReference type="AlphaFoldDB" id="A0A518BC17"/>
<dbReference type="OrthoDB" id="184994at2"/>
<dbReference type="SUPFAM" id="SSF53822">
    <property type="entry name" value="Periplasmic binding protein-like I"/>
    <property type="match status" value="1"/>
</dbReference>
<dbReference type="Gene3D" id="1.10.10.60">
    <property type="entry name" value="Homeodomain-like"/>
    <property type="match status" value="1"/>
</dbReference>
<keyword evidence="2" id="KW-0238">DNA-binding</keyword>
<dbReference type="PROSITE" id="PS01124">
    <property type="entry name" value="HTH_ARAC_FAMILY_2"/>
    <property type="match status" value="1"/>
</dbReference>
<name>A0A518BC17_9BACT</name>
<protein>
    <submittedName>
        <fullName evidence="5">Xylose operon regulatory protein</fullName>
    </submittedName>
</protein>
<keyword evidence="3" id="KW-0804">Transcription</keyword>
<dbReference type="PROSITE" id="PS00041">
    <property type="entry name" value="HTH_ARAC_FAMILY_1"/>
    <property type="match status" value="1"/>
</dbReference>
<evidence type="ECO:0000256" key="1">
    <source>
        <dbReference type="ARBA" id="ARBA00023015"/>
    </source>
</evidence>
<dbReference type="SUPFAM" id="SSF46689">
    <property type="entry name" value="Homeodomain-like"/>
    <property type="match status" value="1"/>
</dbReference>
<reference evidence="5 6" key="1">
    <citation type="submission" date="2019-02" db="EMBL/GenBank/DDBJ databases">
        <title>Deep-cultivation of Planctomycetes and their phenomic and genomic characterization uncovers novel biology.</title>
        <authorList>
            <person name="Wiegand S."/>
            <person name="Jogler M."/>
            <person name="Boedeker C."/>
            <person name="Pinto D."/>
            <person name="Vollmers J."/>
            <person name="Rivas-Marin E."/>
            <person name="Kohn T."/>
            <person name="Peeters S.H."/>
            <person name="Heuer A."/>
            <person name="Rast P."/>
            <person name="Oberbeckmann S."/>
            <person name="Bunk B."/>
            <person name="Jeske O."/>
            <person name="Meyerdierks A."/>
            <person name="Storesund J.E."/>
            <person name="Kallscheuer N."/>
            <person name="Luecker S."/>
            <person name="Lage O.M."/>
            <person name="Pohl T."/>
            <person name="Merkel B.J."/>
            <person name="Hornburger P."/>
            <person name="Mueller R.-W."/>
            <person name="Bruemmer F."/>
            <person name="Labrenz M."/>
            <person name="Spormann A.M."/>
            <person name="Op den Camp H."/>
            <person name="Overmann J."/>
            <person name="Amann R."/>
            <person name="Jetten M.S.M."/>
            <person name="Mascher T."/>
            <person name="Medema M.H."/>
            <person name="Devos D.P."/>
            <person name="Kaster A.-K."/>
            <person name="Ovreas L."/>
            <person name="Rohde M."/>
            <person name="Galperin M.Y."/>
            <person name="Jogler C."/>
        </authorList>
    </citation>
    <scope>NUCLEOTIDE SEQUENCE [LARGE SCALE GENOMIC DNA]</scope>
    <source>
        <strain evidence="5 6">Pan216</strain>
    </source>
</reference>
<keyword evidence="1" id="KW-0805">Transcription regulation</keyword>
<dbReference type="InterPro" id="IPR018062">
    <property type="entry name" value="HTH_AraC-typ_CS"/>
</dbReference>
<dbReference type="PANTHER" id="PTHR30146:SF24">
    <property type="entry name" value="XYLOSE OPERON REGULATORY PROTEIN"/>
    <property type="match status" value="1"/>
</dbReference>
<dbReference type="Gene3D" id="3.40.50.2300">
    <property type="match status" value="2"/>
</dbReference>
<dbReference type="CDD" id="cd01543">
    <property type="entry name" value="PBP1_XylR"/>
    <property type="match status" value="1"/>
</dbReference>
<dbReference type="InterPro" id="IPR009057">
    <property type="entry name" value="Homeodomain-like_sf"/>
</dbReference>
<dbReference type="GO" id="GO:0000976">
    <property type="term" value="F:transcription cis-regulatory region binding"/>
    <property type="evidence" value="ECO:0007669"/>
    <property type="project" value="TreeGrafter"/>
</dbReference>
<evidence type="ECO:0000313" key="5">
    <source>
        <dbReference type="EMBL" id="QDU64531.1"/>
    </source>
</evidence>
<evidence type="ECO:0000256" key="2">
    <source>
        <dbReference type="ARBA" id="ARBA00023125"/>
    </source>
</evidence>
<dbReference type="KEGG" id="knv:Pan216_54210"/>
<dbReference type="InterPro" id="IPR054031">
    <property type="entry name" value="XylR_PBP1"/>
</dbReference>
<dbReference type="Proteomes" id="UP000317093">
    <property type="component" value="Chromosome"/>
</dbReference>
<dbReference type="InterPro" id="IPR018060">
    <property type="entry name" value="HTH_AraC"/>
</dbReference>
<feature type="domain" description="HTH araC/xylS-type" evidence="4">
    <location>
        <begin position="342"/>
        <end position="440"/>
    </location>
</feature>
<dbReference type="Pfam" id="PF13377">
    <property type="entry name" value="Peripla_BP_3"/>
    <property type="match status" value="1"/>
</dbReference>
<proteinExistence type="predicted"/>
<gene>
    <name evidence="5" type="primary">xylR_8</name>
    <name evidence="5" type="ORF">Pan216_54210</name>
</gene>
<dbReference type="PANTHER" id="PTHR30146">
    <property type="entry name" value="LACI-RELATED TRANSCRIPTIONAL REPRESSOR"/>
    <property type="match status" value="1"/>
</dbReference>
<dbReference type="SMART" id="SM00342">
    <property type="entry name" value="HTH_ARAC"/>
    <property type="match status" value="1"/>
</dbReference>
<accession>A0A518BC17</accession>
<organism evidence="5 6">
    <name type="scientific">Kolteria novifilia</name>
    <dbReference type="NCBI Taxonomy" id="2527975"/>
    <lineage>
        <taxon>Bacteria</taxon>
        <taxon>Pseudomonadati</taxon>
        <taxon>Planctomycetota</taxon>
        <taxon>Planctomycetia</taxon>
        <taxon>Kolteriales</taxon>
        <taxon>Kolteriaceae</taxon>
        <taxon>Kolteria</taxon>
    </lineage>
</organism>